<evidence type="ECO:0000256" key="2">
    <source>
        <dbReference type="ARBA" id="ARBA00007643"/>
    </source>
</evidence>
<dbReference type="GeneID" id="80892173"/>
<feature type="compositionally biased region" description="Low complexity" evidence="4">
    <location>
        <begin position="313"/>
        <end position="324"/>
    </location>
</feature>
<gene>
    <name evidence="5" type="ORF">LMH87_005014</name>
</gene>
<feature type="region of interest" description="Disordered" evidence="4">
    <location>
        <begin position="296"/>
        <end position="342"/>
    </location>
</feature>
<dbReference type="PANTHER" id="PTHR13486:SF2">
    <property type="entry name" value="SPLICING FACTOR C9ORF78"/>
    <property type="match status" value="1"/>
</dbReference>
<feature type="region of interest" description="Disordered" evidence="4">
    <location>
        <begin position="145"/>
        <end position="245"/>
    </location>
</feature>
<organism evidence="5 6">
    <name type="scientific">Akanthomyces muscarius</name>
    <name type="common">Entomopathogenic fungus</name>
    <name type="synonym">Lecanicillium muscarium</name>
    <dbReference type="NCBI Taxonomy" id="2231603"/>
    <lineage>
        <taxon>Eukaryota</taxon>
        <taxon>Fungi</taxon>
        <taxon>Dikarya</taxon>
        <taxon>Ascomycota</taxon>
        <taxon>Pezizomycotina</taxon>
        <taxon>Sordariomycetes</taxon>
        <taxon>Hypocreomycetidae</taxon>
        <taxon>Hypocreales</taxon>
        <taxon>Cordycipitaceae</taxon>
        <taxon>Akanthomyces</taxon>
    </lineage>
</organism>
<proteinExistence type="inferred from homology"/>
<feature type="compositionally biased region" description="Low complexity" evidence="4">
    <location>
        <begin position="145"/>
        <end position="165"/>
    </location>
</feature>
<feature type="compositionally biased region" description="Low complexity" evidence="4">
    <location>
        <begin position="173"/>
        <end position="192"/>
    </location>
</feature>
<evidence type="ECO:0000256" key="1">
    <source>
        <dbReference type="ARBA" id="ARBA00004123"/>
    </source>
</evidence>
<evidence type="ECO:0008006" key="7">
    <source>
        <dbReference type="Google" id="ProtNLM"/>
    </source>
</evidence>
<evidence type="ECO:0000256" key="3">
    <source>
        <dbReference type="ARBA" id="ARBA00023242"/>
    </source>
</evidence>
<accession>A0A9W8QKX2</accession>
<dbReference type="PANTHER" id="PTHR13486">
    <property type="entry name" value="TELOMERE LENGTH AND SILENCING PROTEIN 1 TLS1 FAMILY MEMBER"/>
    <property type="match status" value="1"/>
</dbReference>
<feature type="compositionally biased region" description="Basic residues" evidence="4">
    <location>
        <begin position="10"/>
        <end position="19"/>
    </location>
</feature>
<feature type="compositionally biased region" description="Polar residues" evidence="4">
    <location>
        <begin position="206"/>
        <end position="215"/>
    </location>
</feature>
<feature type="region of interest" description="Disordered" evidence="4">
    <location>
        <begin position="1"/>
        <end position="123"/>
    </location>
</feature>
<comment type="caution">
    <text evidence="5">The sequence shown here is derived from an EMBL/GenBank/DDBJ whole genome shotgun (WGS) entry which is preliminary data.</text>
</comment>
<dbReference type="AlphaFoldDB" id="A0A9W8QKX2"/>
<name>A0A9W8QKX2_AKAMU</name>
<dbReference type="Pfam" id="PF07052">
    <property type="entry name" value="Hep_59"/>
    <property type="match status" value="1"/>
</dbReference>
<dbReference type="GO" id="GO:0000398">
    <property type="term" value="P:mRNA splicing, via spliceosome"/>
    <property type="evidence" value="ECO:0007669"/>
    <property type="project" value="TreeGrafter"/>
</dbReference>
<dbReference type="InterPro" id="IPR010756">
    <property type="entry name" value="Tls1-like"/>
</dbReference>
<dbReference type="KEGG" id="amus:LMH87_005014"/>
<keyword evidence="6" id="KW-1185">Reference proteome</keyword>
<evidence type="ECO:0000313" key="5">
    <source>
        <dbReference type="EMBL" id="KAJ4163273.1"/>
    </source>
</evidence>
<comment type="similarity">
    <text evidence="2">Belongs to the TLS1 family.</text>
</comment>
<comment type="subcellular location">
    <subcellularLocation>
        <location evidence="1">Nucleus</location>
    </subcellularLocation>
</comment>
<dbReference type="GO" id="GO:0005681">
    <property type="term" value="C:spliceosomal complex"/>
    <property type="evidence" value="ECO:0007669"/>
    <property type="project" value="TreeGrafter"/>
</dbReference>
<reference evidence="5" key="1">
    <citation type="journal article" date="2023" name="Access Microbiol">
        <title>De-novo genome assembly for Akanthomyces muscarius, a biocontrol agent of insect agricultural pests.</title>
        <authorList>
            <person name="Erdos Z."/>
            <person name="Studholme D.J."/>
            <person name="Raymond B."/>
            <person name="Sharma M."/>
        </authorList>
    </citation>
    <scope>NUCLEOTIDE SEQUENCE</scope>
    <source>
        <strain evidence="5">Ve6</strain>
    </source>
</reference>
<feature type="compositionally biased region" description="Low complexity" evidence="4">
    <location>
        <begin position="27"/>
        <end position="49"/>
    </location>
</feature>
<sequence length="357" mass="38312">MESDEPGIRFKAKKRTKTLRQRDRAASPEASTSTAAAAAAAAAQDTPTPADDDDDDSNDAANGSTVHAALKLRQARSRNRFRGGVPFGRDEPAALDADAGGAEPGGGLVLRDAAPPQGLPDRFMHQTGFVADADDKHMMAYVESRLSSRAADAASAEPAAAAPESRQAREQQQRQMRAPGTMQTGTSTTSWTKLVEVEVPADLRRNTGTGPSAVQSGKKRGRDGVDAKPPPRRRRNRRGSDDIKRDAMVEAFLSENKLDVYDVSSAGSSSAVVDATRSADDVLAENFRQQYMEEVAARRQRKRPAINQPRVTQKQAAHQQAVAAGEVLKGPKLGGSRNARAAVRDKLLQQQELGKKK</sequence>
<protein>
    <recommendedName>
        <fullName evidence="7">mRNA splicing factor RNA helicase</fullName>
    </recommendedName>
</protein>
<dbReference type="EMBL" id="JAJHUN010000001">
    <property type="protein sequence ID" value="KAJ4163273.1"/>
    <property type="molecule type" value="Genomic_DNA"/>
</dbReference>
<dbReference type="RefSeq" id="XP_056058188.1">
    <property type="nucleotide sequence ID" value="XM_056202654.1"/>
</dbReference>
<keyword evidence="3" id="KW-0539">Nucleus</keyword>
<dbReference type="Proteomes" id="UP001144673">
    <property type="component" value="Chromosome 1"/>
</dbReference>
<evidence type="ECO:0000256" key="4">
    <source>
        <dbReference type="SAM" id="MobiDB-lite"/>
    </source>
</evidence>
<evidence type="ECO:0000313" key="6">
    <source>
        <dbReference type="Proteomes" id="UP001144673"/>
    </source>
</evidence>